<comment type="caution">
    <text evidence="1">The sequence shown here is derived from an EMBL/GenBank/DDBJ whole genome shotgun (WGS) entry which is preliminary data.</text>
</comment>
<sequence>MGVKEQRIPPVKAAIVSWWHSMLRGNFRGNEVVELVDLEPISGSSSFREAGNSECQE</sequence>
<dbReference type="Proteomes" id="UP001163105">
    <property type="component" value="Unassembled WGS sequence"/>
</dbReference>
<organism evidence="1 2">
    <name type="scientific">Purpureocillium lavendulum</name>
    <dbReference type="NCBI Taxonomy" id="1247861"/>
    <lineage>
        <taxon>Eukaryota</taxon>
        <taxon>Fungi</taxon>
        <taxon>Dikarya</taxon>
        <taxon>Ascomycota</taxon>
        <taxon>Pezizomycotina</taxon>
        <taxon>Sordariomycetes</taxon>
        <taxon>Hypocreomycetidae</taxon>
        <taxon>Hypocreales</taxon>
        <taxon>Ophiocordycipitaceae</taxon>
        <taxon>Purpureocillium</taxon>
    </lineage>
</organism>
<dbReference type="EMBL" id="JAQHRD010000008">
    <property type="protein sequence ID" value="KAJ6438520.1"/>
    <property type="molecule type" value="Genomic_DNA"/>
</dbReference>
<keyword evidence="2" id="KW-1185">Reference proteome</keyword>
<name>A0AB34FH12_9HYPO</name>
<evidence type="ECO:0000313" key="2">
    <source>
        <dbReference type="Proteomes" id="UP001163105"/>
    </source>
</evidence>
<gene>
    <name evidence="1" type="ORF">O9K51_09113</name>
</gene>
<dbReference type="AlphaFoldDB" id="A0AB34FH12"/>
<protein>
    <submittedName>
        <fullName evidence="1">Uncharacterized protein</fullName>
    </submittedName>
</protein>
<accession>A0AB34FH12</accession>
<evidence type="ECO:0000313" key="1">
    <source>
        <dbReference type="EMBL" id="KAJ6438520.1"/>
    </source>
</evidence>
<proteinExistence type="predicted"/>
<reference evidence="1" key="1">
    <citation type="submission" date="2023-01" db="EMBL/GenBank/DDBJ databases">
        <title>The growth and conidiation of Purpureocillium lavendulum are regulated by nitrogen source and histone H3K14 acetylation.</title>
        <authorList>
            <person name="Tang P."/>
            <person name="Han J."/>
            <person name="Zhang C."/>
            <person name="Tang P."/>
            <person name="Qi F."/>
            <person name="Zhang K."/>
            <person name="Liang L."/>
        </authorList>
    </citation>
    <scope>NUCLEOTIDE SEQUENCE</scope>
    <source>
        <strain evidence="1">YMF1.00683</strain>
    </source>
</reference>